<dbReference type="EMBL" id="JAYMYQ010000005">
    <property type="protein sequence ID" value="KAK7329385.1"/>
    <property type="molecule type" value="Genomic_DNA"/>
</dbReference>
<protein>
    <submittedName>
        <fullName evidence="2">Uncharacterized protein</fullName>
    </submittedName>
</protein>
<organism evidence="2 3">
    <name type="scientific">Canavalia gladiata</name>
    <name type="common">Sword bean</name>
    <name type="synonym">Dolichos gladiatus</name>
    <dbReference type="NCBI Taxonomy" id="3824"/>
    <lineage>
        <taxon>Eukaryota</taxon>
        <taxon>Viridiplantae</taxon>
        <taxon>Streptophyta</taxon>
        <taxon>Embryophyta</taxon>
        <taxon>Tracheophyta</taxon>
        <taxon>Spermatophyta</taxon>
        <taxon>Magnoliopsida</taxon>
        <taxon>eudicotyledons</taxon>
        <taxon>Gunneridae</taxon>
        <taxon>Pentapetalae</taxon>
        <taxon>rosids</taxon>
        <taxon>fabids</taxon>
        <taxon>Fabales</taxon>
        <taxon>Fabaceae</taxon>
        <taxon>Papilionoideae</taxon>
        <taxon>50 kb inversion clade</taxon>
        <taxon>NPAAA clade</taxon>
        <taxon>indigoferoid/millettioid clade</taxon>
        <taxon>Phaseoleae</taxon>
        <taxon>Canavalia</taxon>
    </lineage>
</organism>
<accession>A0AAN9L4L3</accession>
<reference evidence="2 3" key="1">
    <citation type="submission" date="2024-01" db="EMBL/GenBank/DDBJ databases">
        <title>The genomes of 5 underutilized Papilionoideae crops provide insights into root nodulation and disease resistanc.</title>
        <authorList>
            <person name="Jiang F."/>
        </authorList>
    </citation>
    <scope>NUCLEOTIDE SEQUENCE [LARGE SCALE GENOMIC DNA]</scope>
    <source>
        <strain evidence="2">LVBAO_FW01</strain>
        <tissue evidence="2">Leaves</tissue>
    </source>
</reference>
<feature type="region of interest" description="Disordered" evidence="1">
    <location>
        <begin position="70"/>
        <end position="90"/>
    </location>
</feature>
<feature type="compositionally biased region" description="Basic and acidic residues" evidence="1">
    <location>
        <begin position="77"/>
        <end position="90"/>
    </location>
</feature>
<evidence type="ECO:0000256" key="1">
    <source>
        <dbReference type="SAM" id="MobiDB-lite"/>
    </source>
</evidence>
<dbReference type="Proteomes" id="UP001367508">
    <property type="component" value="Unassembled WGS sequence"/>
</dbReference>
<proteinExistence type="predicted"/>
<gene>
    <name evidence="2" type="ORF">VNO77_23548</name>
</gene>
<name>A0AAN9L4L3_CANGL</name>
<keyword evidence="3" id="KW-1185">Reference proteome</keyword>
<sequence length="90" mass="10250">MYQRSDPSFNPLLVKAFLTSFQTSECDLVHAKFLMILASPSLDVTPPFLEEENLHQNEIKVAAPKQGKESTTFLSLKSREGEGEEKKRFF</sequence>
<comment type="caution">
    <text evidence="2">The sequence shown here is derived from an EMBL/GenBank/DDBJ whole genome shotgun (WGS) entry which is preliminary data.</text>
</comment>
<evidence type="ECO:0000313" key="2">
    <source>
        <dbReference type="EMBL" id="KAK7329385.1"/>
    </source>
</evidence>
<dbReference type="AlphaFoldDB" id="A0AAN9L4L3"/>
<evidence type="ECO:0000313" key="3">
    <source>
        <dbReference type="Proteomes" id="UP001367508"/>
    </source>
</evidence>